<dbReference type="Gene3D" id="3.30.565.40">
    <property type="entry name" value="Fervidobacterium nodosum Rt17-B1 like"/>
    <property type="match status" value="1"/>
</dbReference>
<evidence type="ECO:0000313" key="3">
    <source>
        <dbReference type="EMBL" id="SCJ54671.1"/>
    </source>
</evidence>
<keyword evidence="1" id="KW-1133">Transmembrane helix</keyword>
<evidence type="ECO:0000256" key="1">
    <source>
        <dbReference type="SAM" id="Phobius"/>
    </source>
</evidence>
<organism evidence="3">
    <name type="scientific">uncultured Anaerotruncus sp</name>
    <dbReference type="NCBI Taxonomy" id="905011"/>
    <lineage>
        <taxon>Bacteria</taxon>
        <taxon>Bacillati</taxon>
        <taxon>Bacillota</taxon>
        <taxon>Clostridia</taxon>
        <taxon>Eubacteriales</taxon>
        <taxon>Oscillospiraceae</taxon>
        <taxon>Anaerotruncus</taxon>
        <taxon>environmental samples</taxon>
    </lineage>
</organism>
<proteinExistence type="predicted"/>
<keyword evidence="1" id="KW-0812">Transmembrane</keyword>
<feature type="transmembrane region" description="Helical" evidence="1">
    <location>
        <begin position="41"/>
        <end position="60"/>
    </location>
</feature>
<dbReference type="EMBL" id="FMHG01000001">
    <property type="protein sequence ID" value="SCJ54671.1"/>
    <property type="molecule type" value="Genomic_DNA"/>
</dbReference>
<dbReference type="Gene3D" id="3.90.640.20">
    <property type="entry name" value="Heat-shock cognate protein, ATPase"/>
    <property type="match status" value="1"/>
</dbReference>
<dbReference type="Pfam" id="PF11738">
    <property type="entry name" value="DUF3298"/>
    <property type="match status" value="1"/>
</dbReference>
<sequence>MKNLRRARERYDQTPTPPLLAGRVENALNATGPKPRRQLVWLRYTALATAFLCGVFVLSVNLSPAFASSVYAIPVLGEVARVVTFTEYSHQDDSGLISVKLPALQNTGNTRLERRINREIQQKMNARADEARSWARSYKDSFLAAGFTEEEYRPVETVIDYEIEYSGPDRVSFMIVQYTSCINYQEEHFYYNIDLESGEELTLKDLLGKHYREICDEQIRRQIEERKKDPQNSYFDGDMGFTSIRADQPFYLNEKQQVVVVFAKYAIAPGYMGVQEFVIEP</sequence>
<name>A0A1C6HAV5_9FIRM</name>
<accession>A0A1C6HAV5</accession>
<dbReference type="AlphaFoldDB" id="A0A1C6HAV5"/>
<evidence type="ECO:0000259" key="2">
    <source>
        <dbReference type="Pfam" id="PF11738"/>
    </source>
</evidence>
<dbReference type="InterPro" id="IPR037126">
    <property type="entry name" value="PdaC/RsiV-like_sf"/>
</dbReference>
<feature type="domain" description="DUF3298" evidence="2">
    <location>
        <begin position="205"/>
        <end position="279"/>
    </location>
</feature>
<protein>
    <submittedName>
        <fullName evidence="3">Anti-sigma-V factor rsiV</fullName>
    </submittedName>
</protein>
<gene>
    <name evidence="3" type="primary">rsiV</name>
    <name evidence="3" type="ORF">SAMEA3545359_00763</name>
</gene>
<keyword evidence="1" id="KW-0472">Membrane</keyword>
<reference evidence="3" key="1">
    <citation type="submission" date="2015-09" db="EMBL/GenBank/DDBJ databases">
        <authorList>
            <consortium name="Pathogen Informatics"/>
        </authorList>
    </citation>
    <scope>NUCLEOTIDE SEQUENCE</scope>
    <source>
        <strain evidence="3">2789STDY5834896</strain>
    </source>
</reference>
<dbReference type="InterPro" id="IPR021729">
    <property type="entry name" value="DUF3298"/>
</dbReference>